<dbReference type="AlphaFoldDB" id="A0A835VBA2"/>
<dbReference type="EC" id="2.3.2.27" evidence="2"/>
<evidence type="ECO:0000256" key="9">
    <source>
        <dbReference type="SAM" id="MobiDB-lite"/>
    </source>
</evidence>
<dbReference type="OrthoDB" id="769081at2759"/>
<dbReference type="SUPFAM" id="SSF57850">
    <property type="entry name" value="RING/U-box"/>
    <property type="match status" value="1"/>
</dbReference>
<evidence type="ECO:0000313" key="12">
    <source>
        <dbReference type="Proteomes" id="UP000636800"/>
    </source>
</evidence>
<evidence type="ECO:0000256" key="7">
    <source>
        <dbReference type="ARBA" id="ARBA00022833"/>
    </source>
</evidence>
<dbReference type="CDD" id="cd16454">
    <property type="entry name" value="RING-H2_PA-TM-RING"/>
    <property type="match status" value="1"/>
</dbReference>
<accession>A0A835VBA2</accession>
<evidence type="ECO:0000313" key="11">
    <source>
        <dbReference type="EMBL" id="KAG0492367.1"/>
    </source>
</evidence>
<reference evidence="11 12" key="1">
    <citation type="journal article" date="2020" name="Nat. Food">
        <title>A phased Vanilla planifolia genome enables genetic improvement of flavour and production.</title>
        <authorList>
            <person name="Hasing T."/>
            <person name="Tang H."/>
            <person name="Brym M."/>
            <person name="Khazi F."/>
            <person name="Huang T."/>
            <person name="Chambers A.H."/>
        </authorList>
    </citation>
    <scope>NUCLEOTIDE SEQUENCE [LARGE SCALE GENOMIC DNA]</scope>
    <source>
        <tissue evidence="11">Leaf</tissue>
    </source>
</reference>
<dbReference type="Gene3D" id="3.30.40.10">
    <property type="entry name" value="Zinc/RING finger domain, C3HC4 (zinc finger)"/>
    <property type="match status" value="1"/>
</dbReference>
<dbReference type="EMBL" id="JADCNL010000002">
    <property type="protein sequence ID" value="KAG0492367.1"/>
    <property type="molecule type" value="Genomic_DNA"/>
</dbReference>
<feature type="region of interest" description="Disordered" evidence="9">
    <location>
        <begin position="1"/>
        <end position="27"/>
    </location>
</feature>
<evidence type="ECO:0000256" key="2">
    <source>
        <dbReference type="ARBA" id="ARBA00012483"/>
    </source>
</evidence>
<sequence length="280" mass="30340">MSSVTDGSSNPSGEPQRPCTANDASNPAAASSHLHPLTFWCHECDMSVSIHPSSHSPFLCPDCFRCDSLVPLDYPLPPFISLRSLRQPSSHLAPTTNRSIAAADVDSDADILDLPPRPVPATKESISSIPTIEIAEQSVLCAICKDDLPRGSSARLLPCSHLYHSDCIVSWLSLRNSCPLCRSPIACSGRSQTPRYRLRIFEPEDEERINLEASIRQILQVRVAMAVEVSPSQIGMDEIGSMGSASSGETVSSDWPVGSVWGAGEEADAIFSDVWQDFFD</sequence>
<dbReference type="InterPro" id="IPR039525">
    <property type="entry name" value="RNF126-like_zinc-ribbon"/>
</dbReference>
<name>A0A835VBA2_VANPL</name>
<evidence type="ECO:0000256" key="3">
    <source>
        <dbReference type="ARBA" id="ARBA00022679"/>
    </source>
</evidence>
<evidence type="ECO:0000259" key="10">
    <source>
        <dbReference type="PROSITE" id="PS50089"/>
    </source>
</evidence>
<keyword evidence="3" id="KW-0808">Transferase</keyword>
<evidence type="ECO:0000256" key="1">
    <source>
        <dbReference type="ARBA" id="ARBA00000900"/>
    </source>
</evidence>
<evidence type="ECO:0000256" key="8">
    <source>
        <dbReference type="PROSITE-ProRule" id="PRU00175"/>
    </source>
</evidence>
<dbReference type="Proteomes" id="UP000636800">
    <property type="component" value="Chromosome 2"/>
</dbReference>
<organism evidence="11 12">
    <name type="scientific">Vanilla planifolia</name>
    <name type="common">Vanilla</name>
    <dbReference type="NCBI Taxonomy" id="51239"/>
    <lineage>
        <taxon>Eukaryota</taxon>
        <taxon>Viridiplantae</taxon>
        <taxon>Streptophyta</taxon>
        <taxon>Embryophyta</taxon>
        <taxon>Tracheophyta</taxon>
        <taxon>Spermatophyta</taxon>
        <taxon>Magnoliopsida</taxon>
        <taxon>Liliopsida</taxon>
        <taxon>Asparagales</taxon>
        <taxon>Orchidaceae</taxon>
        <taxon>Vanilloideae</taxon>
        <taxon>Vanilleae</taxon>
        <taxon>Vanilla</taxon>
    </lineage>
</organism>
<dbReference type="GO" id="GO:0008270">
    <property type="term" value="F:zinc ion binding"/>
    <property type="evidence" value="ECO:0007669"/>
    <property type="project" value="UniProtKB-KW"/>
</dbReference>
<evidence type="ECO:0000256" key="4">
    <source>
        <dbReference type="ARBA" id="ARBA00022723"/>
    </source>
</evidence>
<feature type="compositionally biased region" description="Polar residues" evidence="9">
    <location>
        <begin position="1"/>
        <end position="13"/>
    </location>
</feature>
<dbReference type="InterPro" id="IPR013083">
    <property type="entry name" value="Znf_RING/FYVE/PHD"/>
</dbReference>
<feature type="domain" description="RING-type" evidence="10">
    <location>
        <begin position="141"/>
        <end position="182"/>
    </location>
</feature>
<keyword evidence="12" id="KW-1185">Reference proteome</keyword>
<comment type="catalytic activity">
    <reaction evidence="1">
        <text>S-ubiquitinyl-[E2 ubiquitin-conjugating enzyme]-L-cysteine + [acceptor protein]-L-lysine = [E2 ubiquitin-conjugating enzyme]-L-cysteine + N(6)-ubiquitinyl-[acceptor protein]-L-lysine.</text>
        <dbReference type="EC" id="2.3.2.27"/>
    </reaction>
</comment>
<proteinExistence type="predicted"/>
<dbReference type="Pfam" id="PF14369">
    <property type="entry name" value="Zn_ribbon_19"/>
    <property type="match status" value="1"/>
</dbReference>
<dbReference type="PANTHER" id="PTHR15710">
    <property type="entry name" value="E3 UBIQUITIN-PROTEIN LIGASE PRAJA"/>
    <property type="match status" value="1"/>
</dbReference>
<evidence type="ECO:0000256" key="5">
    <source>
        <dbReference type="ARBA" id="ARBA00022771"/>
    </source>
</evidence>
<gene>
    <name evidence="11" type="ORF">HPP92_005765</name>
</gene>
<dbReference type="InterPro" id="IPR001841">
    <property type="entry name" value="Znf_RING"/>
</dbReference>
<dbReference type="PROSITE" id="PS50089">
    <property type="entry name" value="ZF_RING_2"/>
    <property type="match status" value="1"/>
</dbReference>
<comment type="caution">
    <text evidence="11">The sequence shown here is derived from an EMBL/GenBank/DDBJ whole genome shotgun (WGS) entry which is preliminary data.</text>
</comment>
<keyword evidence="4" id="KW-0479">Metal-binding</keyword>
<protein>
    <recommendedName>
        <fullName evidence="2">RING-type E3 ubiquitin transferase</fullName>
        <ecNumber evidence="2">2.3.2.27</ecNumber>
    </recommendedName>
</protein>
<keyword evidence="7" id="KW-0862">Zinc</keyword>
<evidence type="ECO:0000256" key="6">
    <source>
        <dbReference type="ARBA" id="ARBA00022786"/>
    </source>
</evidence>
<dbReference type="PANTHER" id="PTHR15710:SF187">
    <property type="entry name" value="RING-TYPE E3 UBIQUITIN TRANSFERASE"/>
    <property type="match status" value="1"/>
</dbReference>
<dbReference type="Pfam" id="PF13639">
    <property type="entry name" value="zf-RING_2"/>
    <property type="match status" value="1"/>
</dbReference>
<dbReference type="SMART" id="SM00184">
    <property type="entry name" value="RING"/>
    <property type="match status" value="1"/>
</dbReference>
<dbReference type="GO" id="GO:0005737">
    <property type="term" value="C:cytoplasm"/>
    <property type="evidence" value="ECO:0007669"/>
    <property type="project" value="TreeGrafter"/>
</dbReference>
<keyword evidence="6" id="KW-0833">Ubl conjugation pathway</keyword>
<dbReference type="GO" id="GO:0016567">
    <property type="term" value="P:protein ubiquitination"/>
    <property type="evidence" value="ECO:0007669"/>
    <property type="project" value="TreeGrafter"/>
</dbReference>
<dbReference type="GO" id="GO:0061630">
    <property type="term" value="F:ubiquitin protein ligase activity"/>
    <property type="evidence" value="ECO:0007669"/>
    <property type="project" value="UniProtKB-EC"/>
</dbReference>
<keyword evidence="5 8" id="KW-0863">Zinc-finger</keyword>